<keyword evidence="6 7" id="KW-0472">Membrane</keyword>
<dbReference type="InterPro" id="IPR000715">
    <property type="entry name" value="Glycosyl_transferase_4"/>
</dbReference>
<evidence type="ECO:0000256" key="5">
    <source>
        <dbReference type="ARBA" id="ARBA00022989"/>
    </source>
</evidence>
<feature type="transmembrane region" description="Helical" evidence="7">
    <location>
        <begin position="45"/>
        <end position="63"/>
    </location>
</feature>
<name>A0ABU7H088_9SPHI</name>
<evidence type="ECO:0000256" key="7">
    <source>
        <dbReference type="SAM" id="Phobius"/>
    </source>
</evidence>
<keyword evidence="9" id="KW-1185">Reference proteome</keyword>
<evidence type="ECO:0000313" key="8">
    <source>
        <dbReference type="EMBL" id="MEE1884722.1"/>
    </source>
</evidence>
<comment type="subcellular location">
    <subcellularLocation>
        <location evidence="1">Cell membrane</location>
        <topology evidence="1">Multi-pass membrane protein</topology>
    </subcellularLocation>
</comment>
<feature type="transmembrane region" description="Helical" evidence="7">
    <location>
        <begin position="191"/>
        <end position="212"/>
    </location>
</feature>
<reference evidence="8 9" key="1">
    <citation type="submission" date="2024-01" db="EMBL/GenBank/DDBJ databases">
        <title>Pedobacter sp. nov., isolated from oil-contaminated soil.</title>
        <authorList>
            <person name="Le N.T.T."/>
        </authorList>
    </citation>
    <scope>NUCLEOTIDE SEQUENCE [LARGE SCALE GENOMIC DNA]</scope>
    <source>
        <strain evidence="8 9">VNH31</strain>
    </source>
</reference>
<keyword evidence="4 7" id="KW-0812">Transmembrane</keyword>
<comment type="caution">
    <text evidence="8">The sequence shown here is derived from an EMBL/GenBank/DDBJ whole genome shotgun (WGS) entry which is preliminary data.</text>
</comment>
<accession>A0ABU7H088</accession>
<sequence length="324" mass="36911">MAAINLEIILIFLPLCFVLELLYFKLAKQFHIIDRPNERSSHTKVTIRGGGVIFSLTLLFGVYYYNFPYFLAGLILISAISFLDDIVELKSGIRLTVQLIAALLMFYQLGLFAIEWYWLLVAMVFLLATLNAYNFMDGINGITGGYSTVAIGTLMYLNSSMNFTSQNFLLLTLLSLFAFNFFNFRKKARCFAGDVGSIAIAFIIAFVIGQLIVSTGNFSYIFLLLFYGMDAAITVIFRVIRKENITKAHRSHFYQYLANQLKWPHLKVASLYMFLQLCFNIMAILFLNWEFVASLALVLAITIVFVVCRFKVEGKDYLMKSTSI</sequence>
<evidence type="ECO:0000256" key="1">
    <source>
        <dbReference type="ARBA" id="ARBA00004651"/>
    </source>
</evidence>
<evidence type="ECO:0000313" key="9">
    <source>
        <dbReference type="Proteomes" id="UP001337681"/>
    </source>
</evidence>
<feature type="transmembrane region" description="Helical" evidence="7">
    <location>
        <begin position="218"/>
        <end position="240"/>
    </location>
</feature>
<keyword evidence="3" id="KW-0808">Transferase</keyword>
<gene>
    <name evidence="8" type="ORF">VRU49_04720</name>
</gene>
<dbReference type="Proteomes" id="UP001337681">
    <property type="component" value="Unassembled WGS sequence"/>
</dbReference>
<evidence type="ECO:0000256" key="4">
    <source>
        <dbReference type="ARBA" id="ARBA00022692"/>
    </source>
</evidence>
<protein>
    <submittedName>
        <fullName evidence="8">Glycosyltransferase family 4 protein</fullName>
    </submittedName>
</protein>
<feature type="transmembrane region" description="Helical" evidence="7">
    <location>
        <begin position="116"/>
        <end position="133"/>
    </location>
</feature>
<feature type="transmembrane region" description="Helical" evidence="7">
    <location>
        <begin position="163"/>
        <end position="184"/>
    </location>
</feature>
<evidence type="ECO:0000256" key="3">
    <source>
        <dbReference type="ARBA" id="ARBA00022679"/>
    </source>
</evidence>
<dbReference type="PANTHER" id="PTHR22926">
    <property type="entry name" value="PHOSPHO-N-ACETYLMURAMOYL-PENTAPEPTIDE-TRANSFERASE"/>
    <property type="match status" value="1"/>
</dbReference>
<dbReference type="Pfam" id="PF00953">
    <property type="entry name" value="Glycos_transf_4"/>
    <property type="match status" value="1"/>
</dbReference>
<evidence type="ECO:0000256" key="2">
    <source>
        <dbReference type="ARBA" id="ARBA00022475"/>
    </source>
</evidence>
<dbReference type="CDD" id="cd06854">
    <property type="entry name" value="GT_WbpL_WbcO_like"/>
    <property type="match status" value="1"/>
</dbReference>
<feature type="transmembrane region" description="Helical" evidence="7">
    <location>
        <begin position="293"/>
        <end position="312"/>
    </location>
</feature>
<keyword evidence="5 7" id="KW-1133">Transmembrane helix</keyword>
<dbReference type="EMBL" id="JAZDQU010000001">
    <property type="protein sequence ID" value="MEE1884722.1"/>
    <property type="molecule type" value="Genomic_DNA"/>
</dbReference>
<proteinExistence type="predicted"/>
<feature type="transmembrane region" description="Helical" evidence="7">
    <location>
        <begin position="140"/>
        <end position="157"/>
    </location>
</feature>
<evidence type="ECO:0000256" key="6">
    <source>
        <dbReference type="ARBA" id="ARBA00023136"/>
    </source>
</evidence>
<feature type="transmembrane region" description="Helical" evidence="7">
    <location>
        <begin position="269"/>
        <end position="287"/>
    </location>
</feature>
<dbReference type="RefSeq" id="WP_330145635.1">
    <property type="nucleotide sequence ID" value="NZ_JAZDQU010000001.1"/>
</dbReference>
<keyword evidence="2" id="KW-1003">Cell membrane</keyword>
<dbReference type="PANTHER" id="PTHR22926:SF3">
    <property type="entry name" value="UNDECAPRENYL-PHOSPHATE ALPHA-N-ACETYLGLUCOSAMINYL 1-PHOSPHATE TRANSFERASE"/>
    <property type="match status" value="1"/>
</dbReference>
<organism evidence="8 9">
    <name type="scientific">Pedobacter flavus</name>
    <dbReference type="NCBI Taxonomy" id="3113906"/>
    <lineage>
        <taxon>Bacteria</taxon>
        <taxon>Pseudomonadati</taxon>
        <taxon>Bacteroidota</taxon>
        <taxon>Sphingobacteriia</taxon>
        <taxon>Sphingobacteriales</taxon>
        <taxon>Sphingobacteriaceae</taxon>
        <taxon>Pedobacter</taxon>
    </lineage>
</organism>
<feature type="transmembrane region" description="Helical" evidence="7">
    <location>
        <begin position="6"/>
        <end position="24"/>
    </location>
</feature>